<dbReference type="SUPFAM" id="SSF52540">
    <property type="entry name" value="P-loop containing nucleoside triphosphate hydrolases"/>
    <property type="match status" value="1"/>
</dbReference>
<proteinExistence type="predicted"/>
<dbReference type="AlphaFoldDB" id="A0A5B8MS38"/>
<evidence type="ECO:0000313" key="1">
    <source>
        <dbReference type="EMBL" id="QDZ22092.1"/>
    </source>
</evidence>
<dbReference type="GO" id="GO:0006044">
    <property type="term" value="P:N-acetylglucosamine metabolic process"/>
    <property type="evidence" value="ECO:0007669"/>
    <property type="project" value="TreeGrafter"/>
</dbReference>
<accession>A0A5B8MS38</accession>
<dbReference type="EMBL" id="CP031039">
    <property type="protein sequence ID" value="QDZ22092.1"/>
    <property type="molecule type" value="Genomic_DNA"/>
</dbReference>
<keyword evidence="2" id="KW-1185">Reference proteome</keyword>
<dbReference type="InterPro" id="IPR051135">
    <property type="entry name" value="Gal/GlcNAc/GalNAc_ST"/>
</dbReference>
<dbReference type="OrthoDB" id="6138663at2759"/>
<evidence type="ECO:0000313" key="2">
    <source>
        <dbReference type="Proteomes" id="UP000316726"/>
    </source>
</evidence>
<dbReference type="GO" id="GO:0006790">
    <property type="term" value="P:sulfur compound metabolic process"/>
    <property type="evidence" value="ECO:0007669"/>
    <property type="project" value="TreeGrafter"/>
</dbReference>
<evidence type="ECO:0008006" key="3">
    <source>
        <dbReference type="Google" id="ProtNLM"/>
    </source>
</evidence>
<organism evidence="1 2">
    <name type="scientific">Chloropicon primus</name>
    <dbReference type="NCBI Taxonomy" id="1764295"/>
    <lineage>
        <taxon>Eukaryota</taxon>
        <taxon>Viridiplantae</taxon>
        <taxon>Chlorophyta</taxon>
        <taxon>Chloropicophyceae</taxon>
        <taxon>Chloropicales</taxon>
        <taxon>Chloropicaceae</taxon>
        <taxon>Chloropicon</taxon>
    </lineage>
</organism>
<name>A0A5B8MS38_9CHLO</name>
<dbReference type="Gene3D" id="3.40.50.300">
    <property type="entry name" value="P-loop containing nucleotide triphosphate hydrolases"/>
    <property type="match status" value="1"/>
</dbReference>
<gene>
    <name evidence="1" type="ORF">A3770_06p46100</name>
</gene>
<dbReference type="Proteomes" id="UP000316726">
    <property type="component" value="Chromosome 6"/>
</dbReference>
<reference evidence="1 2" key="1">
    <citation type="submission" date="2018-07" db="EMBL/GenBank/DDBJ databases">
        <title>The complete nuclear genome of the prasinophyte Chloropicon primus (CCMP1205).</title>
        <authorList>
            <person name="Pombert J.-F."/>
            <person name="Otis C."/>
            <person name="Turmel M."/>
            <person name="Lemieux C."/>
        </authorList>
    </citation>
    <scope>NUCLEOTIDE SEQUENCE [LARGE SCALE GENOMIC DNA]</scope>
    <source>
        <strain evidence="1 2">CCMP1205</strain>
    </source>
</reference>
<dbReference type="PANTHER" id="PTHR10704">
    <property type="entry name" value="CARBOHYDRATE SULFOTRANSFERASE"/>
    <property type="match status" value="1"/>
</dbReference>
<dbReference type="PANTHER" id="PTHR10704:SF44">
    <property type="entry name" value="LD35051P-RELATED"/>
    <property type="match status" value="1"/>
</dbReference>
<sequence>MCLSLLYSYWGFASFSGKEGGPRALQAGPSETAVKGYANREVVVLASHGRSGSTVAESLFFRSVEGFVYFDEPLWPFKNATGTPVEKTDNIMAMLFDCEAYETMAKSDIPPKVASDWFLIRMFVEGLPSWLHLPNDLKSARPEEILKSARPAEILGTFDSACRHAPIVGTKVIRMETAMKYALDRYENLRIIHLIRHPHEVHESQNKIKHLLQWSWYPGLHELCAEIKTNLDAIMGDGDANQYEGRYLVVRYQDLVTDTLNVILKVHNFMGVKSDRNALEKLVNENFVTNDEVAERENRKAFGTKRSRRECGACSSAAEAAIDAEPTCRHLVDEIGLQCCN</sequence>
<dbReference type="InterPro" id="IPR027417">
    <property type="entry name" value="P-loop_NTPase"/>
</dbReference>
<dbReference type="GO" id="GO:0001517">
    <property type="term" value="F:N-acetylglucosamine 6-O-sulfotransferase activity"/>
    <property type="evidence" value="ECO:0007669"/>
    <property type="project" value="TreeGrafter"/>
</dbReference>
<protein>
    <recommendedName>
        <fullName evidence="3">Sulfotransferase</fullName>
    </recommendedName>
</protein>
<dbReference type="Pfam" id="PF13469">
    <property type="entry name" value="Sulfotransfer_3"/>
    <property type="match status" value="1"/>
</dbReference>